<comment type="catalytic activity">
    <reaction evidence="1">
        <text>ATP + protein L-histidine = ADP + protein N-phospho-L-histidine.</text>
        <dbReference type="EC" id="2.7.13.3"/>
    </reaction>
</comment>
<evidence type="ECO:0000256" key="4">
    <source>
        <dbReference type="ARBA" id="ARBA00022679"/>
    </source>
</evidence>
<dbReference type="Proteomes" id="UP001432060">
    <property type="component" value="Chromosome"/>
</dbReference>
<dbReference type="EC" id="2.7.13.3" evidence="2"/>
<evidence type="ECO:0000256" key="2">
    <source>
        <dbReference type="ARBA" id="ARBA00012438"/>
    </source>
</evidence>
<evidence type="ECO:0000256" key="7">
    <source>
        <dbReference type="ARBA" id="ARBA00022840"/>
    </source>
</evidence>
<dbReference type="EMBL" id="CP109019">
    <property type="protein sequence ID" value="WUT87283.1"/>
    <property type="molecule type" value="Genomic_DNA"/>
</dbReference>
<evidence type="ECO:0000313" key="11">
    <source>
        <dbReference type="EMBL" id="WUT87283.1"/>
    </source>
</evidence>
<reference evidence="11" key="1">
    <citation type="submission" date="2022-10" db="EMBL/GenBank/DDBJ databases">
        <title>The complete genomes of actinobacterial strains from the NBC collection.</title>
        <authorList>
            <person name="Joergensen T.S."/>
            <person name="Alvarez Arevalo M."/>
            <person name="Sterndorff E.B."/>
            <person name="Faurdal D."/>
            <person name="Vuksanovic O."/>
            <person name="Mourched A.-S."/>
            <person name="Charusanti P."/>
            <person name="Shaw S."/>
            <person name="Blin K."/>
            <person name="Weber T."/>
        </authorList>
    </citation>
    <scope>NUCLEOTIDE SEQUENCE</scope>
    <source>
        <strain evidence="11">NBC_00668</strain>
    </source>
</reference>
<organism evidence="11 12">
    <name type="scientific">Streptomyces melanogenes</name>
    <dbReference type="NCBI Taxonomy" id="67326"/>
    <lineage>
        <taxon>Bacteria</taxon>
        <taxon>Bacillati</taxon>
        <taxon>Actinomycetota</taxon>
        <taxon>Actinomycetes</taxon>
        <taxon>Kitasatosporales</taxon>
        <taxon>Streptomycetaceae</taxon>
        <taxon>Streptomyces</taxon>
    </lineage>
</organism>
<evidence type="ECO:0000313" key="12">
    <source>
        <dbReference type="Proteomes" id="UP001432060"/>
    </source>
</evidence>
<name>A0ABZ1XUR4_9ACTN</name>
<feature type="transmembrane region" description="Helical" evidence="9">
    <location>
        <begin position="34"/>
        <end position="52"/>
    </location>
</feature>
<gene>
    <name evidence="11" type="ORF">OG515_36260</name>
</gene>
<feature type="domain" description="Signal transduction histidine kinase subgroup 3 dimerisation and phosphoacceptor" evidence="10">
    <location>
        <begin position="87"/>
        <end position="112"/>
    </location>
</feature>
<dbReference type="RefSeq" id="WP_329404292.1">
    <property type="nucleotide sequence ID" value="NZ_CP109019.1"/>
</dbReference>
<evidence type="ECO:0000256" key="1">
    <source>
        <dbReference type="ARBA" id="ARBA00000085"/>
    </source>
</evidence>
<sequence length="122" mass="13499">MSLTARCPLWATAVGTVLTCAAVLHGGLAGHLPLVMSGGQALLICLVSVFLGRTQHVLADRNHELRRLTEQLKQEQRERARRAVVDERIRIARELHDVVAHHMSVITVQAARFLVRPGGRGW</sequence>
<keyword evidence="5" id="KW-0547">Nucleotide-binding</keyword>
<keyword evidence="9" id="KW-1133">Transmembrane helix</keyword>
<evidence type="ECO:0000256" key="9">
    <source>
        <dbReference type="SAM" id="Phobius"/>
    </source>
</evidence>
<keyword evidence="9" id="KW-0812">Transmembrane</keyword>
<keyword evidence="7" id="KW-0067">ATP-binding</keyword>
<dbReference type="InterPro" id="IPR050482">
    <property type="entry name" value="Sensor_HK_TwoCompSys"/>
</dbReference>
<dbReference type="InterPro" id="IPR011712">
    <property type="entry name" value="Sig_transdc_His_kin_sub3_dim/P"/>
</dbReference>
<keyword evidence="3" id="KW-0597">Phosphoprotein</keyword>
<accession>A0ABZ1XUR4</accession>
<keyword evidence="12" id="KW-1185">Reference proteome</keyword>
<evidence type="ECO:0000259" key="10">
    <source>
        <dbReference type="Pfam" id="PF07730"/>
    </source>
</evidence>
<keyword evidence="9" id="KW-0472">Membrane</keyword>
<protein>
    <recommendedName>
        <fullName evidence="2">histidine kinase</fullName>
        <ecNumber evidence="2">2.7.13.3</ecNumber>
    </recommendedName>
</protein>
<keyword evidence="6 11" id="KW-0418">Kinase</keyword>
<feature type="transmembrane region" description="Helical" evidence="9">
    <location>
        <begin position="7"/>
        <end position="28"/>
    </location>
</feature>
<evidence type="ECO:0000256" key="5">
    <source>
        <dbReference type="ARBA" id="ARBA00022741"/>
    </source>
</evidence>
<dbReference type="Pfam" id="PF07730">
    <property type="entry name" value="HisKA_3"/>
    <property type="match status" value="1"/>
</dbReference>
<evidence type="ECO:0000256" key="6">
    <source>
        <dbReference type="ARBA" id="ARBA00022777"/>
    </source>
</evidence>
<evidence type="ECO:0000256" key="8">
    <source>
        <dbReference type="ARBA" id="ARBA00023012"/>
    </source>
</evidence>
<dbReference type="PANTHER" id="PTHR24421">
    <property type="entry name" value="NITRATE/NITRITE SENSOR PROTEIN NARX-RELATED"/>
    <property type="match status" value="1"/>
</dbReference>
<dbReference type="PANTHER" id="PTHR24421:SF10">
    <property type="entry name" value="NITRATE_NITRITE SENSOR PROTEIN NARQ"/>
    <property type="match status" value="1"/>
</dbReference>
<keyword evidence="8" id="KW-0902">Two-component regulatory system</keyword>
<evidence type="ECO:0000256" key="3">
    <source>
        <dbReference type="ARBA" id="ARBA00022553"/>
    </source>
</evidence>
<dbReference type="GO" id="GO:0016301">
    <property type="term" value="F:kinase activity"/>
    <property type="evidence" value="ECO:0007669"/>
    <property type="project" value="UniProtKB-KW"/>
</dbReference>
<keyword evidence="4" id="KW-0808">Transferase</keyword>
<dbReference type="Gene3D" id="1.20.5.1930">
    <property type="match status" value="1"/>
</dbReference>
<proteinExistence type="predicted"/>